<proteinExistence type="predicted"/>
<keyword evidence="2" id="KW-1185">Reference proteome</keyword>
<accession>A0A0C2TLZ6</accession>
<dbReference type="AlphaFoldDB" id="A0A0C2TLZ6"/>
<dbReference type="Proteomes" id="UP000054549">
    <property type="component" value="Unassembled WGS sequence"/>
</dbReference>
<name>A0A0C2TLZ6_AMAMK</name>
<sequence length="95" mass="10492">MGCQGCRQGQFRAIDKHKWKANIGKVGMRGDEFGLLTDGSAHVTSGERTVRTGFSKFSAAEGIYEPPGNNCLWRRRKGTSLLKSMKEKGNKEADD</sequence>
<organism evidence="1 2">
    <name type="scientific">Amanita muscaria (strain Koide BX008)</name>
    <dbReference type="NCBI Taxonomy" id="946122"/>
    <lineage>
        <taxon>Eukaryota</taxon>
        <taxon>Fungi</taxon>
        <taxon>Dikarya</taxon>
        <taxon>Basidiomycota</taxon>
        <taxon>Agaricomycotina</taxon>
        <taxon>Agaricomycetes</taxon>
        <taxon>Agaricomycetidae</taxon>
        <taxon>Agaricales</taxon>
        <taxon>Pluteineae</taxon>
        <taxon>Amanitaceae</taxon>
        <taxon>Amanita</taxon>
    </lineage>
</organism>
<evidence type="ECO:0000313" key="1">
    <source>
        <dbReference type="EMBL" id="KIL68164.1"/>
    </source>
</evidence>
<dbReference type="InParanoid" id="A0A0C2TLZ6"/>
<gene>
    <name evidence="1" type="ORF">M378DRAFT_158698</name>
</gene>
<evidence type="ECO:0000313" key="2">
    <source>
        <dbReference type="Proteomes" id="UP000054549"/>
    </source>
</evidence>
<reference evidence="1 2" key="1">
    <citation type="submission" date="2014-04" db="EMBL/GenBank/DDBJ databases">
        <title>Evolutionary Origins and Diversification of the Mycorrhizal Mutualists.</title>
        <authorList>
            <consortium name="DOE Joint Genome Institute"/>
            <consortium name="Mycorrhizal Genomics Consortium"/>
            <person name="Kohler A."/>
            <person name="Kuo A."/>
            <person name="Nagy L.G."/>
            <person name="Floudas D."/>
            <person name="Copeland A."/>
            <person name="Barry K.W."/>
            <person name="Cichocki N."/>
            <person name="Veneault-Fourrey C."/>
            <person name="LaButti K."/>
            <person name="Lindquist E.A."/>
            <person name="Lipzen A."/>
            <person name="Lundell T."/>
            <person name="Morin E."/>
            <person name="Murat C."/>
            <person name="Riley R."/>
            <person name="Ohm R."/>
            <person name="Sun H."/>
            <person name="Tunlid A."/>
            <person name="Henrissat B."/>
            <person name="Grigoriev I.V."/>
            <person name="Hibbett D.S."/>
            <person name="Martin F."/>
        </authorList>
    </citation>
    <scope>NUCLEOTIDE SEQUENCE [LARGE SCALE GENOMIC DNA]</scope>
    <source>
        <strain evidence="1 2">Koide BX008</strain>
    </source>
</reference>
<dbReference type="HOGENOM" id="CLU_2372337_0_0_1"/>
<protein>
    <submittedName>
        <fullName evidence="1">Uncharacterized protein</fullName>
    </submittedName>
</protein>
<dbReference type="EMBL" id="KN818229">
    <property type="protein sequence ID" value="KIL68164.1"/>
    <property type="molecule type" value="Genomic_DNA"/>
</dbReference>